<reference evidence="3" key="1">
    <citation type="submission" date="2021-02" db="EMBL/GenBank/DDBJ databases">
        <authorList>
            <person name="Nowell W R."/>
        </authorList>
    </citation>
    <scope>NUCLEOTIDE SEQUENCE</scope>
</reference>
<dbReference type="Gene3D" id="3.20.20.80">
    <property type="entry name" value="Glycosidases"/>
    <property type="match status" value="1"/>
</dbReference>
<dbReference type="AlphaFoldDB" id="A0A814UJ17"/>
<keyword evidence="4" id="KW-1185">Reference proteome</keyword>
<name>A0A814UJ17_9BILA</name>
<evidence type="ECO:0000313" key="4">
    <source>
        <dbReference type="Proteomes" id="UP000663832"/>
    </source>
</evidence>
<dbReference type="Proteomes" id="UP000663877">
    <property type="component" value="Unassembled WGS sequence"/>
</dbReference>
<dbReference type="OrthoDB" id="10024788at2759"/>
<evidence type="ECO:0008006" key="5">
    <source>
        <dbReference type="Google" id="ProtNLM"/>
    </source>
</evidence>
<dbReference type="EMBL" id="CAJNOI010000116">
    <property type="protein sequence ID" value="CAF1084863.1"/>
    <property type="molecule type" value="Genomic_DNA"/>
</dbReference>
<keyword evidence="1" id="KW-0732">Signal</keyword>
<protein>
    <recommendedName>
        <fullName evidence="5">Glycoside hydrolase family 5 domain-containing protein</fullName>
    </recommendedName>
</protein>
<sequence>MLLYFTVLILCGCINGARWTAEKANAWYAEQPWYFGANFVPSTSVNEIDMWQTFDTATMERELGWAKDINMNIMRVFLHVLFYQQDAQAYYKQMDDFLTIADRFHIKIAFVLFDECWRPEPKLGPQPDPIPGQHNSQWVRCPGQESLLDQTKWPFLKQYTTDILSRFSNDSRIIFWDLYNEPQCSQQVPIVLPLLREIYSAALTANPQQPLTFGILPEPLNASLSVFELESSDIITFHNYQPLADLMEQVAGLRKFNRPLICTEYMARPVGSTFHINTLFFHQEKIGAINWGLVAGKTQTYFPWGSPENASTPLVWFHDIFNASGKPFSPYEVQFFKDLDGSITTISTSVTPTSTSVTPTSTSVTPTSTSVSPISTSNIILIDMLLLFFCLFIF</sequence>
<feature type="chain" id="PRO_5036226116" description="Glycoside hydrolase family 5 domain-containing protein" evidence="1">
    <location>
        <begin position="17"/>
        <end position="394"/>
    </location>
</feature>
<evidence type="ECO:0000313" key="2">
    <source>
        <dbReference type="EMBL" id="CAF1084863.1"/>
    </source>
</evidence>
<comment type="caution">
    <text evidence="3">The sequence shown here is derived from an EMBL/GenBank/DDBJ whole genome shotgun (WGS) entry which is preliminary data.</text>
</comment>
<gene>
    <name evidence="2" type="ORF">BJG266_LOCUS20471</name>
    <name evidence="3" type="ORF">QVE165_LOCUS24327</name>
</gene>
<organism evidence="3 4">
    <name type="scientific">Adineta steineri</name>
    <dbReference type="NCBI Taxonomy" id="433720"/>
    <lineage>
        <taxon>Eukaryota</taxon>
        <taxon>Metazoa</taxon>
        <taxon>Spiralia</taxon>
        <taxon>Gnathifera</taxon>
        <taxon>Rotifera</taxon>
        <taxon>Eurotatoria</taxon>
        <taxon>Bdelloidea</taxon>
        <taxon>Adinetida</taxon>
        <taxon>Adinetidae</taxon>
        <taxon>Adineta</taxon>
    </lineage>
</organism>
<evidence type="ECO:0000313" key="3">
    <source>
        <dbReference type="EMBL" id="CAF1174749.1"/>
    </source>
</evidence>
<proteinExistence type="predicted"/>
<dbReference type="EMBL" id="CAJNOM010000170">
    <property type="protein sequence ID" value="CAF1174749.1"/>
    <property type="molecule type" value="Genomic_DNA"/>
</dbReference>
<dbReference type="SUPFAM" id="SSF51445">
    <property type="entry name" value="(Trans)glycosidases"/>
    <property type="match status" value="1"/>
</dbReference>
<evidence type="ECO:0000256" key="1">
    <source>
        <dbReference type="SAM" id="SignalP"/>
    </source>
</evidence>
<dbReference type="InterPro" id="IPR017853">
    <property type="entry name" value="GH"/>
</dbReference>
<feature type="signal peptide" evidence="1">
    <location>
        <begin position="1"/>
        <end position="16"/>
    </location>
</feature>
<dbReference type="Proteomes" id="UP000663832">
    <property type="component" value="Unassembled WGS sequence"/>
</dbReference>
<accession>A0A814UJ17</accession>